<keyword evidence="4 5" id="KW-0472">Membrane</keyword>
<evidence type="ECO:0000256" key="3">
    <source>
        <dbReference type="ARBA" id="ARBA00022989"/>
    </source>
</evidence>
<dbReference type="GO" id="GO:0022857">
    <property type="term" value="F:transmembrane transporter activity"/>
    <property type="evidence" value="ECO:0007669"/>
    <property type="project" value="InterPro"/>
</dbReference>
<protein>
    <recommendedName>
        <fullName evidence="6">Major facilitator superfamily (MFS) profile domain-containing protein</fullName>
    </recommendedName>
</protein>
<feature type="transmembrane region" description="Helical" evidence="5">
    <location>
        <begin position="233"/>
        <end position="255"/>
    </location>
</feature>
<dbReference type="Pfam" id="PF07690">
    <property type="entry name" value="MFS_1"/>
    <property type="match status" value="1"/>
</dbReference>
<feature type="transmembrane region" description="Helical" evidence="5">
    <location>
        <begin position="294"/>
        <end position="315"/>
    </location>
</feature>
<feature type="transmembrane region" description="Helical" evidence="5">
    <location>
        <begin position="360"/>
        <end position="379"/>
    </location>
</feature>
<feature type="transmembrane region" description="Helical" evidence="5">
    <location>
        <begin position="206"/>
        <end position="227"/>
    </location>
</feature>
<name>A0A177F5F6_9EURO</name>
<feature type="transmembrane region" description="Helical" evidence="5">
    <location>
        <begin position="168"/>
        <end position="185"/>
    </location>
</feature>
<evidence type="ECO:0000313" key="8">
    <source>
        <dbReference type="Proteomes" id="UP000077002"/>
    </source>
</evidence>
<feature type="transmembrane region" description="Helical" evidence="5">
    <location>
        <begin position="385"/>
        <end position="404"/>
    </location>
</feature>
<feature type="transmembrane region" description="Helical" evidence="5">
    <location>
        <begin position="327"/>
        <end position="348"/>
    </location>
</feature>
<dbReference type="EMBL" id="LVKK01000055">
    <property type="protein sequence ID" value="OAG38509.1"/>
    <property type="molecule type" value="Genomic_DNA"/>
</dbReference>
<dbReference type="PROSITE" id="PS50850">
    <property type="entry name" value="MFS"/>
    <property type="match status" value="1"/>
</dbReference>
<feature type="transmembrane region" description="Helical" evidence="5">
    <location>
        <begin position="109"/>
        <end position="131"/>
    </location>
</feature>
<dbReference type="GeneID" id="34602487"/>
<comment type="caution">
    <text evidence="7">The sequence shown here is derived from an EMBL/GenBank/DDBJ whole genome shotgun (WGS) entry which is preliminary data.</text>
</comment>
<proteinExistence type="predicted"/>
<organism evidence="7 8">
    <name type="scientific">Fonsecaea monophora</name>
    <dbReference type="NCBI Taxonomy" id="254056"/>
    <lineage>
        <taxon>Eukaryota</taxon>
        <taxon>Fungi</taxon>
        <taxon>Dikarya</taxon>
        <taxon>Ascomycota</taxon>
        <taxon>Pezizomycotina</taxon>
        <taxon>Eurotiomycetes</taxon>
        <taxon>Chaetothyriomycetidae</taxon>
        <taxon>Chaetothyriales</taxon>
        <taxon>Herpotrichiellaceae</taxon>
        <taxon>Fonsecaea</taxon>
    </lineage>
</organism>
<gene>
    <name evidence="7" type="ORF">AYO21_07331</name>
</gene>
<evidence type="ECO:0000259" key="6">
    <source>
        <dbReference type="PROSITE" id="PS50850"/>
    </source>
</evidence>
<dbReference type="Gene3D" id="1.20.1250.20">
    <property type="entry name" value="MFS general substrate transporter like domains"/>
    <property type="match status" value="2"/>
</dbReference>
<dbReference type="InterPro" id="IPR020846">
    <property type="entry name" value="MFS_dom"/>
</dbReference>
<dbReference type="InterPro" id="IPR036259">
    <property type="entry name" value="MFS_trans_sf"/>
</dbReference>
<evidence type="ECO:0000313" key="7">
    <source>
        <dbReference type="EMBL" id="OAG38509.1"/>
    </source>
</evidence>
<dbReference type="PANTHER" id="PTHR23514">
    <property type="entry name" value="BYPASS OF STOP CODON PROTEIN 6"/>
    <property type="match status" value="1"/>
</dbReference>
<comment type="subcellular location">
    <subcellularLocation>
        <location evidence="1">Membrane</location>
        <topology evidence="1">Multi-pass membrane protein</topology>
    </subcellularLocation>
</comment>
<evidence type="ECO:0000256" key="1">
    <source>
        <dbReference type="ARBA" id="ARBA00004141"/>
    </source>
</evidence>
<keyword evidence="3 5" id="KW-1133">Transmembrane helix</keyword>
<dbReference type="InterPro" id="IPR051788">
    <property type="entry name" value="MFS_Transporter"/>
</dbReference>
<dbReference type="Proteomes" id="UP000077002">
    <property type="component" value="Unassembled WGS sequence"/>
</dbReference>
<keyword evidence="8" id="KW-1185">Reference proteome</keyword>
<dbReference type="PANTHER" id="PTHR23514:SF16">
    <property type="entry name" value="TRANSPORTER, PUTATIVE (AFU_ORTHOLOGUE AFUA_2G17270)-RELATED"/>
    <property type="match status" value="1"/>
</dbReference>
<keyword evidence="2 5" id="KW-0812">Transmembrane</keyword>
<evidence type="ECO:0000256" key="2">
    <source>
        <dbReference type="ARBA" id="ARBA00022692"/>
    </source>
</evidence>
<evidence type="ECO:0000256" key="5">
    <source>
        <dbReference type="SAM" id="Phobius"/>
    </source>
</evidence>
<dbReference type="GO" id="GO:0016020">
    <property type="term" value="C:membrane"/>
    <property type="evidence" value="ECO:0007669"/>
    <property type="project" value="UniProtKB-SubCell"/>
</dbReference>
<dbReference type="InterPro" id="IPR011701">
    <property type="entry name" value="MFS"/>
</dbReference>
<dbReference type="SUPFAM" id="SSF103473">
    <property type="entry name" value="MFS general substrate transporter"/>
    <property type="match status" value="1"/>
</dbReference>
<sequence>MTFTESTAAAIIPNNVNTAPRPEAYQATPDVELLSLSNVDSAPKKTGKIEFRCTGESSPDNRERHVRHGRLERSTILKLTSAAFSFFFSGASDGCLGALIPYILRTYDISMDAIAILVLHSYTVTFLGWLIAVASNSHLLQRVGFGAILAIGASLQLLAHILRFWTPPFGLFAATYFLQALGTAYQDSHSNTFVSSVKGAHRWLGFIHAMYSLGCLVSPFVATAVASHVQLKWAYFFIFLLGLGVLNLLAVLYVFSDSLRLLSREQEREQEDDASSHGKDATQKIKETLQTRGVWLLSIFFFFALGAGLTASGWIVEFLVKVRHGNLAQMGYVPAGQAGGVFLGRLLLAEPTFQFGERRMLFLYSVLMLAMQLIFWLVPNLVVDIVAISIFGFFFGPLFAAVVPQTHPANGTWTRAGVKVMPPIVVGLVVAVGVTWLFVPQIKRREE</sequence>
<dbReference type="RefSeq" id="XP_022510461.1">
    <property type="nucleotide sequence ID" value="XM_022657288.1"/>
</dbReference>
<reference evidence="7 8" key="1">
    <citation type="submission" date="2016-03" db="EMBL/GenBank/DDBJ databases">
        <title>Draft genome sequence of the Fonsecaea monophora CBS 269.37.</title>
        <authorList>
            <person name="Bombassaro A."/>
            <person name="Vinicius W.A."/>
            <person name="De Hoog S."/>
            <person name="Sun J."/>
            <person name="Souza E.M."/>
            <person name="Raittz R.T."/>
            <person name="Costa F."/>
            <person name="Leao A.C."/>
            <person name="Tadra-Sfeir M.Z."/>
            <person name="Baura V."/>
            <person name="Balsanelli E."/>
            <person name="Pedrosa F.O."/>
            <person name="Moreno L.F."/>
            <person name="Steffens M.B."/>
            <person name="Xi L."/>
            <person name="Bocca A.L."/>
            <person name="Felipe M.S."/>
            <person name="Teixeira M."/>
            <person name="Telles Filho F.Q."/>
            <person name="Azevedo C.M."/>
            <person name="Gomes R."/>
            <person name="Vicente V.A."/>
        </authorList>
    </citation>
    <scope>NUCLEOTIDE SEQUENCE [LARGE SCALE GENOMIC DNA]</scope>
    <source>
        <strain evidence="7 8">CBS 269.37</strain>
    </source>
</reference>
<feature type="transmembrane region" description="Helical" evidence="5">
    <location>
        <begin position="416"/>
        <end position="439"/>
    </location>
</feature>
<dbReference type="OrthoDB" id="413079at2759"/>
<dbReference type="AlphaFoldDB" id="A0A177F5F6"/>
<feature type="transmembrane region" description="Helical" evidence="5">
    <location>
        <begin position="143"/>
        <end position="162"/>
    </location>
</feature>
<feature type="domain" description="Major facilitator superfamily (MFS) profile" evidence="6">
    <location>
        <begin position="78"/>
        <end position="447"/>
    </location>
</feature>
<accession>A0A177F5F6</accession>
<evidence type="ECO:0000256" key="4">
    <source>
        <dbReference type="ARBA" id="ARBA00023136"/>
    </source>
</evidence>
<feature type="transmembrane region" description="Helical" evidence="5">
    <location>
        <begin position="76"/>
        <end position="103"/>
    </location>
</feature>